<keyword evidence="2" id="KW-1133">Transmembrane helix</keyword>
<keyword evidence="2" id="KW-0812">Transmembrane</keyword>
<evidence type="ECO:0000256" key="2">
    <source>
        <dbReference type="SAM" id="Phobius"/>
    </source>
</evidence>
<dbReference type="SUPFAM" id="SSF52821">
    <property type="entry name" value="Rhodanese/Cell cycle control phosphatase"/>
    <property type="match status" value="1"/>
</dbReference>
<name>A0AA88QWP2_9ASTE</name>
<evidence type="ECO:0000259" key="3">
    <source>
        <dbReference type="PROSITE" id="PS50206"/>
    </source>
</evidence>
<dbReference type="PROSITE" id="PS50206">
    <property type="entry name" value="RHODANESE_3"/>
    <property type="match status" value="1"/>
</dbReference>
<dbReference type="Gene3D" id="3.40.250.10">
    <property type="entry name" value="Rhodanese-like domain"/>
    <property type="match status" value="1"/>
</dbReference>
<feature type="region of interest" description="Disordered" evidence="1">
    <location>
        <begin position="547"/>
        <end position="596"/>
    </location>
</feature>
<dbReference type="GO" id="GO:0009704">
    <property type="term" value="P:de-etiolation"/>
    <property type="evidence" value="ECO:0007669"/>
    <property type="project" value="InterPro"/>
</dbReference>
<dbReference type="PANTHER" id="PTHR34209">
    <property type="entry name" value="RHODANESE/CELL CYCLE CONTROL PHOSPHATASE SUPERFAMILY PROTEIN"/>
    <property type="match status" value="1"/>
</dbReference>
<keyword evidence="2" id="KW-0472">Membrane</keyword>
<evidence type="ECO:0000313" key="5">
    <source>
        <dbReference type="Proteomes" id="UP001187471"/>
    </source>
</evidence>
<comment type="caution">
    <text evidence="4">The sequence shown here is derived from an EMBL/GenBank/DDBJ whole genome shotgun (WGS) entry which is preliminary data.</text>
</comment>
<feature type="domain" description="Rhodanese" evidence="3">
    <location>
        <begin position="328"/>
        <end position="391"/>
    </location>
</feature>
<protein>
    <recommendedName>
        <fullName evidence="3">Rhodanese domain-containing protein</fullName>
    </recommendedName>
</protein>
<dbReference type="Proteomes" id="UP001187471">
    <property type="component" value="Unassembled WGS sequence"/>
</dbReference>
<evidence type="ECO:0000256" key="1">
    <source>
        <dbReference type="SAM" id="MobiDB-lite"/>
    </source>
</evidence>
<sequence length="596" mass="64105">MGAMSKPHAVGVKDLKFVDSYSVLSGEEGPLDSAKVSTTLSESADLPTITNMDVIPDDPTSVSDSLDVDTGSISSLKTNIEDNFAGINEAINSSVSKGEGALKNSLDTITLSVTSAFKGANEAVESAVNKVLSAVDQAGELAGKRLTGISNDSREASNRVGILAVDLLRGTIVAAEDSLLRGATFVVYAYGSVKKLLPSEFQSVLDISEERAMNFLRPVPAAFQQVYISLEGLERSLGLEPSDPVVPFVVFLGTSGLFWYGRSLLCGIHPPAPHIPTTFPPNTLEKINVLSDLCRASYWVLTYSGYAGNLPPKVDGSVRKLLKSGKGLDETLIAAVIRNLKVVQDRSEVIVMDADGTRSKGIARSLRKLGRPYLVQGGFRSWVKEGLRIKELRTETTLTILNEDVEAILEEVKPTPLKVLGYGVGFIAAAYALSVKESSLARMISSLKDGSADTKNGKRRCNLLVLLASVWKFSVSFFKSICCVIFFVLIAWSVATLYQTIYLRVASYKDSEDLKQDVRLLLVPAKLGGQAISWAAGKLETNRIGLPTSPSSSDVQSRVLQAAAKHESQPSDSEETPDRPSEPTAPIRENVDLSEA</sequence>
<proteinExistence type="predicted"/>
<feature type="transmembrane region" description="Helical" evidence="2">
    <location>
        <begin position="484"/>
        <end position="505"/>
    </location>
</feature>
<accession>A0AA88QWP2</accession>
<dbReference type="EMBL" id="JAVXUO010002674">
    <property type="protein sequence ID" value="KAK2970670.1"/>
    <property type="molecule type" value="Genomic_DNA"/>
</dbReference>
<dbReference type="InterPro" id="IPR001763">
    <property type="entry name" value="Rhodanese-like_dom"/>
</dbReference>
<dbReference type="GO" id="GO:0071277">
    <property type="term" value="P:cellular response to calcium ion"/>
    <property type="evidence" value="ECO:0007669"/>
    <property type="project" value="InterPro"/>
</dbReference>
<organism evidence="4 5">
    <name type="scientific">Escallonia rubra</name>
    <dbReference type="NCBI Taxonomy" id="112253"/>
    <lineage>
        <taxon>Eukaryota</taxon>
        <taxon>Viridiplantae</taxon>
        <taxon>Streptophyta</taxon>
        <taxon>Embryophyta</taxon>
        <taxon>Tracheophyta</taxon>
        <taxon>Spermatophyta</taxon>
        <taxon>Magnoliopsida</taxon>
        <taxon>eudicotyledons</taxon>
        <taxon>Gunneridae</taxon>
        <taxon>Pentapetalae</taxon>
        <taxon>asterids</taxon>
        <taxon>campanulids</taxon>
        <taxon>Escalloniales</taxon>
        <taxon>Escalloniaceae</taxon>
        <taxon>Escallonia</taxon>
    </lineage>
</organism>
<dbReference type="GO" id="GO:0090333">
    <property type="term" value="P:regulation of stomatal closure"/>
    <property type="evidence" value="ECO:0007669"/>
    <property type="project" value="InterPro"/>
</dbReference>
<evidence type="ECO:0000313" key="4">
    <source>
        <dbReference type="EMBL" id="KAK2970670.1"/>
    </source>
</evidence>
<dbReference type="InterPro" id="IPR036873">
    <property type="entry name" value="Rhodanese-like_dom_sf"/>
</dbReference>
<feature type="compositionally biased region" description="Polar residues" evidence="1">
    <location>
        <begin position="548"/>
        <end position="559"/>
    </location>
</feature>
<dbReference type="PANTHER" id="PTHR34209:SF3">
    <property type="entry name" value="RHODANESE_CELL CYCLE CONTROL PHOSPHATASE SUPERFAMILY PROTEIN"/>
    <property type="match status" value="1"/>
</dbReference>
<gene>
    <name evidence="4" type="ORF">RJ640_026714</name>
</gene>
<reference evidence="4" key="1">
    <citation type="submission" date="2022-12" db="EMBL/GenBank/DDBJ databases">
        <title>Draft genome assemblies for two species of Escallonia (Escalloniales).</title>
        <authorList>
            <person name="Chanderbali A."/>
            <person name="Dervinis C."/>
            <person name="Anghel I."/>
            <person name="Soltis D."/>
            <person name="Soltis P."/>
            <person name="Zapata F."/>
        </authorList>
    </citation>
    <scope>NUCLEOTIDE SEQUENCE</scope>
    <source>
        <strain evidence="4">UCBG92.1500</strain>
        <tissue evidence="4">Leaf</tissue>
    </source>
</reference>
<dbReference type="InterPro" id="IPR044690">
    <property type="entry name" value="CAS_plant"/>
</dbReference>
<keyword evidence="5" id="KW-1185">Reference proteome</keyword>
<dbReference type="AlphaFoldDB" id="A0AA88QWP2"/>